<dbReference type="Proteomes" id="UP000216478">
    <property type="component" value="Unassembled WGS sequence"/>
</dbReference>
<evidence type="ECO:0000313" key="1">
    <source>
        <dbReference type="EMBL" id="OYR16512.1"/>
    </source>
</evidence>
<organism evidence="1 2">
    <name type="scientific">Brucella grignonensis</name>
    <dbReference type="NCBI Taxonomy" id="94627"/>
    <lineage>
        <taxon>Bacteria</taxon>
        <taxon>Pseudomonadati</taxon>
        <taxon>Pseudomonadota</taxon>
        <taxon>Alphaproteobacteria</taxon>
        <taxon>Hyphomicrobiales</taxon>
        <taxon>Brucellaceae</taxon>
        <taxon>Brucella/Ochrobactrum group</taxon>
        <taxon>Brucella</taxon>
    </lineage>
</organism>
<keyword evidence="2" id="KW-1185">Reference proteome</keyword>
<accession>A0A256FNT5</accession>
<gene>
    <name evidence="1" type="ORF">CEV33_4522</name>
</gene>
<dbReference type="AlphaFoldDB" id="A0A256FNT5"/>
<name>A0A256FNT5_9HYPH</name>
<proteinExistence type="predicted"/>
<sequence>MREGYNIIAIDRSAFTAPRYLNWKSELNFLIVNFLSNID</sequence>
<dbReference type="EMBL" id="NNRL01000151">
    <property type="protein sequence ID" value="OYR16512.1"/>
    <property type="molecule type" value="Genomic_DNA"/>
</dbReference>
<protein>
    <submittedName>
        <fullName evidence="1">Uncharacterized protein</fullName>
    </submittedName>
</protein>
<evidence type="ECO:0000313" key="2">
    <source>
        <dbReference type="Proteomes" id="UP000216478"/>
    </source>
</evidence>
<comment type="caution">
    <text evidence="1">The sequence shown here is derived from an EMBL/GenBank/DDBJ whole genome shotgun (WGS) entry which is preliminary data.</text>
</comment>
<reference evidence="1 2" key="1">
    <citation type="submission" date="2017-07" db="EMBL/GenBank/DDBJ databases">
        <title>Phylogenetic study on the rhizospheric bacterium Ochrobactrum sp. A44.</title>
        <authorList>
            <person name="Krzyzanowska D.M."/>
            <person name="Ossowicki A."/>
            <person name="Rajewska M."/>
            <person name="Maciag T."/>
            <person name="Kaczynski Z."/>
            <person name="Czerwicka M."/>
            <person name="Jafra S."/>
        </authorList>
    </citation>
    <scope>NUCLEOTIDE SEQUENCE [LARGE SCALE GENOMIC DNA]</scope>
    <source>
        <strain evidence="1 2">OgA9a</strain>
    </source>
</reference>